<dbReference type="OrthoDB" id="4563473at2759"/>
<dbReference type="AlphaFoldDB" id="F7WC70"/>
<comment type="caution">
    <text evidence="1">The sequence shown here is derived from an EMBL/GenBank/DDBJ whole genome shotgun (WGS) entry which is preliminary data.</text>
</comment>
<evidence type="ECO:0000313" key="1">
    <source>
        <dbReference type="EMBL" id="CCC14552.1"/>
    </source>
</evidence>
<keyword evidence="2" id="KW-1185">Reference proteome</keyword>
<evidence type="ECO:0000313" key="2">
    <source>
        <dbReference type="Proteomes" id="UP000001881"/>
    </source>
</evidence>
<organism evidence="1 2">
    <name type="scientific">Sordaria macrospora (strain ATCC MYA-333 / DSM 997 / K(L3346) / K-hell)</name>
    <dbReference type="NCBI Taxonomy" id="771870"/>
    <lineage>
        <taxon>Eukaryota</taxon>
        <taxon>Fungi</taxon>
        <taxon>Dikarya</taxon>
        <taxon>Ascomycota</taxon>
        <taxon>Pezizomycotina</taxon>
        <taxon>Sordariomycetes</taxon>
        <taxon>Sordariomycetidae</taxon>
        <taxon>Sordariales</taxon>
        <taxon>Sordariaceae</taxon>
        <taxon>Sordaria</taxon>
    </lineage>
</organism>
<dbReference type="HOGENOM" id="CLU_132770_0_0_1"/>
<reference evidence="1 2" key="1">
    <citation type="journal article" date="2010" name="PLoS Genet.">
        <title>De novo assembly of a 40 Mb eukaryotic genome from short sequence reads: Sordaria macrospora, a model organism for fungal morphogenesis.</title>
        <authorList>
            <person name="Nowrousian M."/>
            <person name="Stajich J."/>
            <person name="Chu M."/>
            <person name="Engh I."/>
            <person name="Espagne E."/>
            <person name="Halliday K."/>
            <person name="Kamerewerd J."/>
            <person name="Kempken F."/>
            <person name="Knab B."/>
            <person name="Kuo H.C."/>
            <person name="Osiewacz H.D."/>
            <person name="Poeggeler S."/>
            <person name="Read N."/>
            <person name="Seiler S."/>
            <person name="Smith K."/>
            <person name="Zickler D."/>
            <person name="Kueck U."/>
            <person name="Freitag M."/>
        </authorList>
    </citation>
    <scope>NUCLEOTIDE SEQUENCE [LARGE SCALE GENOMIC DNA]</scope>
    <source>
        <strain evidence="2">ATCC MYA-333 / DSM 997 / K(L3346) / K-hell</strain>
        <tissue evidence="1">Mycelium</tissue>
    </source>
</reference>
<gene>
    <name evidence="1" type="ORF">SMAC_09550</name>
</gene>
<proteinExistence type="predicted"/>
<dbReference type="VEuPathDB" id="FungiDB:SMAC_09550"/>
<sequence>MTSQIDNMSLEAHFEACWSISWYARYKCARSNFSGVWVGPSVPVEVVDLWKRCDWHDLLNGTGGVPAENTYRQIIENLKSLPEDERKITNYLCGAVPMESMPMYDRPDGPYWRATRAHNVLHKDVRTFEEKKLGVMETSL</sequence>
<dbReference type="EMBL" id="CABT02000099">
    <property type="protein sequence ID" value="CCC14552.1"/>
    <property type="molecule type" value="Genomic_DNA"/>
</dbReference>
<protein>
    <submittedName>
        <fullName evidence="1">WGS project CABT00000000 data, contig 2.99</fullName>
    </submittedName>
</protein>
<accession>F7WC70</accession>
<dbReference type="eggNOG" id="ENOG502RJGU">
    <property type="taxonomic scope" value="Eukaryota"/>
</dbReference>
<dbReference type="InParanoid" id="F7WC70"/>
<dbReference type="Proteomes" id="UP000001881">
    <property type="component" value="Unassembled WGS sequence"/>
</dbReference>
<name>F7WC70_SORMK</name>
<dbReference type="OMA" id="WGATRAC"/>